<keyword evidence="4" id="KW-1133">Transmembrane helix</keyword>
<proteinExistence type="predicted"/>
<dbReference type="CDD" id="cd07989">
    <property type="entry name" value="LPLAT_AGPAT-like"/>
    <property type="match status" value="1"/>
</dbReference>
<dbReference type="EMBL" id="FNUT01000001">
    <property type="protein sequence ID" value="SEF41939.1"/>
    <property type="molecule type" value="Genomic_DNA"/>
</dbReference>
<keyword evidence="2 6" id="KW-0808">Transferase</keyword>
<dbReference type="RefSeq" id="WP_103904751.1">
    <property type="nucleotide sequence ID" value="NZ_CP049246.1"/>
</dbReference>
<accession>A0A1H5RUB8</accession>
<dbReference type="PANTHER" id="PTHR10434:SF40">
    <property type="entry name" value="1-ACYL-SN-GLYCEROL-3-PHOSPHATE ACYLTRANSFERASE"/>
    <property type="match status" value="1"/>
</dbReference>
<dbReference type="Pfam" id="PF01553">
    <property type="entry name" value="Acyltransferase"/>
    <property type="match status" value="1"/>
</dbReference>
<evidence type="ECO:0000313" key="7">
    <source>
        <dbReference type="Proteomes" id="UP000236731"/>
    </source>
</evidence>
<name>A0A1H5RUB8_9SPHI</name>
<dbReference type="PANTHER" id="PTHR10434">
    <property type="entry name" value="1-ACYL-SN-GLYCEROL-3-PHOSPHATE ACYLTRANSFERASE"/>
    <property type="match status" value="1"/>
</dbReference>
<keyword evidence="3 6" id="KW-0012">Acyltransferase</keyword>
<keyword evidence="7" id="KW-1185">Reference proteome</keyword>
<evidence type="ECO:0000256" key="4">
    <source>
        <dbReference type="SAM" id="Phobius"/>
    </source>
</evidence>
<organism evidence="6 7">
    <name type="scientific">Sphingobacterium lactis</name>
    <dbReference type="NCBI Taxonomy" id="797291"/>
    <lineage>
        <taxon>Bacteria</taxon>
        <taxon>Pseudomonadati</taxon>
        <taxon>Bacteroidota</taxon>
        <taxon>Sphingobacteriia</taxon>
        <taxon>Sphingobacteriales</taxon>
        <taxon>Sphingobacteriaceae</taxon>
        <taxon>Sphingobacterium</taxon>
    </lineage>
</organism>
<gene>
    <name evidence="6" type="ORF">SAMN05421877_10172</name>
</gene>
<dbReference type="GO" id="GO:0006654">
    <property type="term" value="P:phosphatidic acid biosynthetic process"/>
    <property type="evidence" value="ECO:0007669"/>
    <property type="project" value="TreeGrafter"/>
</dbReference>
<dbReference type="SMART" id="SM00563">
    <property type="entry name" value="PlsC"/>
    <property type="match status" value="1"/>
</dbReference>
<dbReference type="GO" id="GO:0003841">
    <property type="term" value="F:1-acylglycerol-3-phosphate O-acyltransferase activity"/>
    <property type="evidence" value="ECO:0007669"/>
    <property type="project" value="TreeGrafter"/>
</dbReference>
<evidence type="ECO:0000256" key="1">
    <source>
        <dbReference type="ARBA" id="ARBA00005189"/>
    </source>
</evidence>
<protein>
    <submittedName>
        <fullName evidence="6">1-acyl-sn-glycerol-3-phosphate acyltransferase</fullName>
    </submittedName>
</protein>
<keyword evidence="4" id="KW-0472">Membrane</keyword>
<evidence type="ECO:0000313" key="6">
    <source>
        <dbReference type="EMBL" id="SEF41939.1"/>
    </source>
</evidence>
<keyword evidence="4" id="KW-0812">Transmembrane</keyword>
<feature type="domain" description="Phospholipid/glycerol acyltransferase" evidence="5">
    <location>
        <begin position="75"/>
        <end position="190"/>
    </location>
</feature>
<reference evidence="7" key="1">
    <citation type="submission" date="2016-10" db="EMBL/GenBank/DDBJ databases">
        <authorList>
            <person name="Varghese N."/>
            <person name="Submissions S."/>
        </authorList>
    </citation>
    <scope>NUCLEOTIDE SEQUENCE [LARGE SCALE GENOMIC DNA]</scope>
    <source>
        <strain evidence="7">DSM 22361</strain>
    </source>
</reference>
<dbReference type="AlphaFoldDB" id="A0A1H5RUB8"/>
<evidence type="ECO:0000256" key="3">
    <source>
        <dbReference type="ARBA" id="ARBA00023315"/>
    </source>
</evidence>
<evidence type="ECO:0000256" key="2">
    <source>
        <dbReference type="ARBA" id="ARBA00022679"/>
    </source>
</evidence>
<dbReference type="OrthoDB" id="9803035at2"/>
<comment type="pathway">
    <text evidence="1">Lipid metabolism.</text>
</comment>
<feature type="transmembrane region" description="Helical" evidence="4">
    <location>
        <begin position="12"/>
        <end position="32"/>
    </location>
</feature>
<dbReference type="InterPro" id="IPR002123">
    <property type="entry name" value="Plipid/glycerol_acylTrfase"/>
</dbReference>
<evidence type="ECO:0000259" key="5">
    <source>
        <dbReference type="SMART" id="SM00563"/>
    </source>
</evidence>
<dbReference type="SUPFAM" id="SSF69593">
    <property type="entry name" value="Glycerol-3-phosphate (1)-acyltransferase"/>
    <property type="match status" value="1"/>
</dbReference>
<sequence>MPLFLKKTHRILYFIAVLFFFSLSFPALYFLAKNPQRNYASIVWFRKWISILSVHLVGIRFRVTYEEPIDWSKPYILCPNHTSILDITALTYICPQQFSFVGKIELLNNPVTRIFFKSIDIPVKRESRMSAYKAFKRAGDLLKEGKSVVIFPEGKIDDEFPPILHKFKPGAFRMAQENNIQIIPIVIQNAWDIMWDDGGRFGSKPGVIDITVLKPMDCTPTEGRDFDSIELEVYEKMNQVWLKQREITQ</sequence>
<dbReference type="Proteomes" id="UP000236731">
    <property type="component" value="Unassembled WGS sequence"/>
</dbReference>